<dbReference type="Proteomes" id="UP000469159">
    <property type="component" value="Unassembled WGS sequence"/>
</dbReference>
<keyword evidence="3" id="KW-1185">Reference proteome</keyword>
<keyword evidence="1" id="KW-0812">Transmembrane</keyword>
<feature type="transmembrane region" description="Helical" evidence="1">
    <location>
        <begin position="20"/>
        <end position="39"/>
    </location>
</feature>
<dbReference type="EMBL" id="WTYK01000003">
    <property type="protein sequence ID" value="MXP41366.1"/>
    <property type="molecule type" value="Genomic_DNA"/>
</dbReference>
<evidence type="ECO:0000313" key="2">
    <source>
        <dbReference type="EMBL" id="MXP41366.1"/>
    </source>
</evidence>
<feature type="transmembrane region" description="Helical" evidence="1">
    <location>
        <begin position="213"/>
        <end position="232"/>
    </location>
</feature>
<feature type="transmembrane region" description="Helical" evidence="1">
    <location>
        <begin position="188"/>
        <end position="206"/>
    </location>
</feature>
<proteinExistence type="predicted"/>
<dbReference type="OrthoDB" id="9785438at2"/>
<feature type="transmembrane region" description="Helical" evidence="1">
    <location>
        <begin position="270"/>
        <end position="290"/>
    </location>
</feature>
<feature type="transmembrane region" description="Helical" evidence="1">
    <location>
        <begin position="302"/>
        <end position="323"/>
    </location>
</feature>
<name>A0A6I4USD4_9SPHN</name>
<sequence length="500" mass="55791">MTMTDFADERNNSAPAFDGLTVFAFLWAGQTIVQITFFAEFGTVLDPIGLVALAFAVLTLLYPGNLQLFLATIVAATAHYVNQWPFVSNHVVLDSFLSVAILGAAVMAFGRDVFRPSSADRAPRAEMMRILSPPVLAMFMLMYFWIVLSKMNHDFADGSVSCMHAMYNSFLSREKLLALLASPFDVEFLFWLFMVVELILPILLLIRRTRLAAIYIGVPFHLLLGIMGHFSYSSLVLTLYALVAMPAIMEVLPAIAGAIGWPRRARVARIVFAVYLALVLGIFFAEFLIWQDIGVFGYKAVVFNWLLVAGPLGLLIVLATLRVHLLRGFFDETTAPRLLSTRPGWLWIVVGLMSLNSLSPYIGYKTTGAISMYSNLRTEGGMNNHWFMPSVDLFGLQSDLVEIVGSNNAKVLALGTHPTRYGNPDVRLPVYVTYFELRRLVSSLGDEELWVEYIRNGEKRRYVRGAATNPDVDLDRGIPLLLAKTASFRPVFKDAAYCLH</sequence>
<protein>
    <recommendedName>
        <fullName evidence="4">HTTM domain-containing protein</fullName>
    </recommendedName>
</protein>
<feature type="transmembrane region" description="Helical" evidence="1">
    <location>
        <begin position="344"/>
        <end position="364"/>
    </location>
</feature>
<feature type="transmembrane region" description="Helical" evidence="1">
    <location>
        <begin position="90"/>
        <end position="109"/>
    </location>
</feature>
<dbReference type="RefSeq" id="WP_160746221.1">
    <property type="nucleotide sequence ID" value="NZ_WTYK01000003.1"/>
</dbReference>
<reference evidence="2 3" key="1">
    <citation type="submission" date="2019-12" db="EMBL/GenBank/DDBJ databases">
        <title>Genomic-based taxomic classification of the family Erythrobacteraceae.</title>
        <authorList>
            <person name="Xu L."/>
        </authorList>
    </citation>
    <scope>NUCLEOTIDE SEQUENCE [LARGE SCALE GENOMIC DNA]</scope>
    <source>
        <strain evidence="2 3">MCCC 1K02066</strain>
    </source>
</reference>
<feature type="transmembrane region" description="Helical" evidence="1">
    <location>
        <begin position="238"/>
        <end position="258"/>
    </location>
</feature>
<evidence type="ECO:0008006" key="4">
    <source>
        <dbReference type="Google" id="ProtNLM"/>
    </source>
</evidence>
<comment type="caution">
    <text evidence="2">The sequence shown here is derived from an EMBL/GenBank/DDBJ whole genome shotgun (WGS) entry which is preliminary data.</text>
</comment>
<evidence type="ECO:0000313" key="3">
    <source>
        <dbReference type="Proteomes" id="UP000469159"/>
    </source>
</evidence>
<feature type="transmembrane region" description="Helical" evidence="1">
    <location>
        <begin position="130"/>
        <end position="148"/>
    </location>
</feature>
<evidence type="ECO:0000256" key="1">
    <source>
        <dbReference type="SAM" id="Phobius"/>
    </source>
</evidence>
<organism evidence="2 3">
    <name type="scientific">Croceibacterium soli</name>
    <dbReference type="NCBI Taxonomy" id="1739690"/>
    <lineage>
        <taxon>Bacteria</taxon>
        <taxon>Pseudomonadati</taxon>
        <taxon>Pseudomonadota</taxon>
        <taxon>Alphaproteobacteria</taxon>
        <taxon>Sphingomonadales</taxon>
        <taxon>Erythrobacteraceae</taxon>
        <taxon>Croceibacterium</taxon>
    </lineage>
</organism>
<accession>A0A6I4USD4</accession>
<keyword evidence="1" id="KW-0472">Membrane</keyword>
<gene>
    <name evidence="2" type="ORF">GRI75_06890</name>
</gene>
<feature type="transmembrane region" description="Helical" evidence="1">
    <location>
        <begin position="51"/>
        <end position="78"/>
    </location>
</feature>
<dbReference type="AlphaFoldDB" id="A0A6I4USD4"/>
<keyword evidence="1" id="KW-1133">Transmembrane helix</keyword>